<keyword evidence="2" id="KW-1185">Reference proteome</keyword>
<comment type="caution">
    <text evidence="1">The sequence shown here is derived from an EMBL/GenBank/DDBJ whole genome shotgun (WGS) entry which is preliminary data.</text>
</comment>
<evidence type="ECO:0008006" key="3">
    <source>
        <dbReference type="Google" id="ProtNLM"/>
    </source>
</evidence>
<dbReference type="EMBL" id="JAZAVK010000102">
    <property type="protein sequence ID" value="KAK7423065.1"/>
    <property type="molecule type" value="Genomic_DNA"/>
</dbReference>
<gene>
    <name evidence="1" type="ORF">QQZ08_009232</name>
</gene>
<sequence length="341" mass="38331">MMPAAALCRAGETNAGEVVVGQTRHGEPAGISTSTSNPYEAESFQNLGLPEESTALVPGLNPSATDFDMDVFNEYVDMVLFIYYNFIRVDAPGPAWSHNASIMEEEGCFHVPARPAMDDFVRLFFLYVQPFMPLIDEGHFWKVYSAGDSNDLGKYSLFVVQALLFMACPALFDNDCCRYDVSKAQGALMLTYHYSNHLSELISTYWLDTTIHFASRAGADILTDALPPSQARKRLWWCCILRDNIMSLGLRRHLSIRRLKHVDCEQFALTGDDFENEIWNPQVCKPDEKQIPVRLFTSLCKLGIVLRDVLELVYSPEDDGCPRATVKNCQGAKAMLSRLDL</sequence>
<dbReference type="PANTHER" id="PTHR47425">
    <property type="entry name" value="FARB-RELATED"/>
    <property type="match status" value="1"/>
</dbReference>
<dbReference type="InterPro" id="IPR052761">
    <property type="entry name" value="Fungal_Detox/Toxin_TFs"/>
</dbReference>
<dbReference type="Proteomes" id="UP001498421">
    <property type="component" value="Unassembled WGS sequence"/>
</dbReference>
<name>A0ABR1HQB6_9HYPO</name>
<reference evidence="1 2" key="1">
    <citation type="journal article" date="2025" name="Microbiol. Resour. Announc.">
        <title>Draft genome sequences for Neonectria magnoliae and Neonectria punicea, canker pathogens of Liriodendron tulipifera and Acer saccharum in West Virginia.</title>
        <authorList>
            <person name="Petronek H.M."/>
            <person name="Kasson M.T."/>
            <person name="Metheny A.M."/>
            <person name="Stauder C.M."/>
            <person name="Lovett B."/>
            <person name="Lynch S.C."/>
            <person name="Garnas J.R."/>
            <person name="Kasson L.R."/>
            <person name="Stajich J.E."/>
        </authorList>
    </citation>
    <scope>NUCLEOTIDE SEQUENCE [LARGE SCALE GENOMIC DNA]</scope>
    <source>
        <strain evidence="1 2">NRRL 64651</strain>
    </source>
</reference>
<dbReference type="PANTHER" id="PTHR47425:SF2">
    <property type="entry name" value="FARB-RELATED"/>
    <property type="match status" value="1"/>
</dbReference>
<dbReference type="CDD" id="cd12148">
    <property type="entry name" value="fungal_TF_MHR"/>
    <property type="match status" value="1"/>
</dbReference>
<evidence type="ECO:0000313" key="1">
    <source>
        <dbReference type="EMBL" id="KAK7423065.1"/>
    </source>
</evidence>
<organism evidence="1 2">
    <name type="scientific">Neonectria magnoliae</name>
    <dbReference type="NCBI Taxonomy" id="2732573"/>
    <lineage>
        <taxon>Eukaryota</taxon>
        <taxon>Fungi</taxon>
        <taxon>Dikarya</taxon>
        <taxon>Ascomycota</taxon>
        <taxon>Pezizomycotina</taxon>
        <taxon>Sordariomycetes</taxon>
        <taxon>Hypocreomycetidae</taxon>
        <taxon>Hypocreales</taxon>
        <taxon>Nectriaceae</taxon>
        <taxon>Neonectria</taxon>
    </lineage>
</organism>
<proteinExistence type="predicted"/>
<protein>
    <recommendedName>
        <fullName evidence="3">Transcription factor domain-containing protein</fullName>
    </recommendedName>
</protein>
<evidence type="ECO:0000313" key="2">
    <source>
        <dbReference type="Proteomes" id="UP001498421"/>
    </source>
</evidence>
<accession>A0ABR1HQB6</accession>